<name>A0A2N5N8T8_9BACL</name>
<keyword evidence="2 7" id="KW-0238">DNA-binding</keyword>
<dbReference type="SMART" id="SM00342">
    <property type="entry name" value="HTH_ARAC"/>
    <property type="match status" value="1"/>
</dbReference>
<dbReference type="Pfam" id="PF12833">
    <property type="entry name" value="HTH_18"/>
    <property type="match status" value="1"/>
</dbReference>
<dbReference type="Proteomes" id="UP000234789">
    <property type="component" value="Unassembled WGS sequence"/>
</dbReference>
<dbReference type="InterPro" id="IPR009057">
    <property type="entry name" value="Homeodomain-like_sf"/>
</dbReference>
<keyword evidence="8" id="KW-1185">Reference proteome</keyword>
<dbReference type="GO" id="GO:0000160">
    <property type="term" value="P:phosphorelay signal transduction system"/>
    <property type="evidence" value="ECO:0007669"/>
    <property type="project" value="InterPro"/>
</dbReference>
<accession>A0A2N5N8T8</accession>
<dbReference type="PRINTS" id="PR00032">
    <property type="entry name" value="HTHARAC"/>
</dbReference>
<dbReference type="RefSeq" id="WP_101807880.1">
    <property type="nucleotide sequence ID" value="NZ_NFEZ01000003.1"/>
</dbReference>
<reference evidence="7 8" key="1">
    <citation type="submission" date="2017-05" db="EMBL/GenBank/DDBJ databases">
        <title>Functional genome analysis of Paenibacillus pasadenensis strain R16: insights on endophytic life style and antifungal activity.</title>
        <authorList>
            <person name="Passera A."/>
            <person name="Marcolungo L."/>
            <person name="Casati P."/>
            <person name="Brasca M."/>
            <person name="Quaglino F."/>
            <person name="Delledonne M."/>
        </authorList>
    </citation>
    <scope>NUCLEOTIDE SEQUENCE [LARGE SCALE GENOMIC DNA]</scope>
    <source>
        <strain evidence="7 8">R16</strain>
    </source>
</reference>
<dbReference type="InterPro" id="IPR011006">
    <property type="entry name" value="CheY-like_superfamily"/>
</dbReference>
<dbReference type="PROSITE" id="PS00041">
    <property type="entry name" value="HTH_ARAC_FAMILY_1"/>
    <property type="match status" value="1"/>
</dbReference>
<proteinExistence type="predicted"/>
<dbReference type="SUPFAM" id="SSF52172">
    <property type="entry name" value="CheY-like"/>
    <property type="match status" value="1"/>
</dbReference>
<dbReference type="InterPro" id="IPR018062">
    <property type="entry name" value="HTH_AraC-typ_CS"/>
</dbReference>
<protein>
    <submittedName>
        <fullName evidence="7">DNA-binding response regulator, AraC family</fullName>
    </submittedName>
</protein>
<evidence type="ECO:0000256" key="2">
    <source>
        <dbReference type="ARBA" id="ARBA00023125"/>
    </source>
</evidence>
<dbReference type="InterPro" id="IPR018060">
    <property type="entry name" value="HTH_AraC"/>
</dbReference>
<dbReference type="PROSITE" id="PS01124">
    <property type="entry name" value="HTH_ARAC_FAMILY_2"/>
    <property type="match status" value="1"/>
</dbReference>
<evidence type="ECO:0000259" key="6">
    <source>
        <dbReference type="PROSITE" id="PS50110"/>
    </source>
</evidence>
<gene>
    <name evidence="7" type="ORF">B8V81_0985</name>
</gene>
<organism evidence="7 8">
    <name type="scientific">Paenibacillus pasadenensis</name>
    <dbReference type="NCBI Taxonomy" id="217090"/>
    <lineage>
        <taxon>Bacteria</taxon>
        <taxon>Bacillati</taxon>
        <taxon>Bacillota</taxon>
        <taxon>Bacilli</taxon>
        <taxon>Bacillales</taxon>
        <taxon>Paenibacillaceae</taxon>
        <taxon>Paenibacillus</taxon>
    </lineage>
</organism>
<dbReference type="EMBL" id="NFEZ01000003">
    <property type="protein sequence ID" value="PLT46761.1"/>
    <property type="molecule type" value="Genomic_DNA"/>
</dbReference>
<dbReference type="PROSITE" id="PS50110">
    <property type="entry name" value="RESPONSE_REGULATORY"/>
    <property type="match status" value="1"/>
</dbReference>
<dbReference type="Pfam" id="PF00072">
    <property type="entry name" value="Response_reg"/>
    <property type="match status" value="1"/>
</dbReference>
<keyword evidence="3" id="KW-0804">Transcription</keyword>
<evidence type="ECO:0000256" key="3">
    <source>
        <dbReference type="ARBA" id="ARBA00023163"/>
    </source>
</evidence>
<feature type="modified residue" description="4-aspartylphosphate" evidence="4">
    <location>
        <position position="55"/>
    </location>
</feature>
<sequence length="543" mass="61643">MYKVLLADDDYPVLELLSEAIDWTELGFELCGAYENGAAAWAHAERDMPDVLVTDIGMPRMDGLELCRRMKERHPGLCVAILSCHSDFHYARQAMRLSVQEYLVKDTLDPADLKEVLRKFKQALDAKLETDWEHMRMKQVMREAGELGKEKFFRSFIQQPLLSSGQWQQEAAAYGLLRGGEHVLPALVCTESYERLKERFSSEQTLHFAIGNVLGELLQHEGAIHVGYGQRHTFLLFSFRRGIHSRPVGAAEETLVRLQRELERVLGVRFAALIGTGAGTPEELRRGMKELLAATEQRFYLEEREIARLTPVAPGRGDLFSRYDEARTEIRDAVASPDPGARRLALRRWIDVIRAERHPEHAVKEWMLKLLLDLRLGLRRIPYAGAAPSADRMHREIVETDSLWSLEQWTAERLDAYYPSAPKRGGTGPRPEVAEACRYVSRNLERRIALEEVAGQLHLNASYFSRLFKKETGRTFIEHVTVEKMERARELLEHTALSVGEIGEKLGYDNLSYFIKTFRSHAGATPMEYRTAGAGQAGGGGRA</sequence>
<dbReference type="InterPro" id="IPR020449">
    <property type="entry name" value="Tscrpt_reg_AraC-type_HTH"/>
</dbReference>
<feature type="domain" description="HTH araC/xylS-type" evidence="5">
    <location>
        <begin position="434"/>
        <end position="532"/>
    </location>
</feature>
<evidence type="ECO:0000313" key="8">
    <source>
        <dbReference type="Proteomes" id="UP000234789"/>
    </source>
</evidence>
<dbReference type="SMART" id="SM00448">
    <property type="entry name" value="REC"/>
    <property type="match status" value="1"/>
</dbReference>
<dbReference type="Gene3D" id="1.10.10.60">
    <property type="entry name" value="Homeodomain-like"/>
    <property type="match status" value="2"/>
</dbReference>
<dbReference type="PANTHER" id="PTHR43280:SF10">
    <property type="entry name" value="REGULATORY PROTEIN POCR"/>
    <property type="match status" value="1"/>
</dbReference>
<dbReference type="CDD" id="cd17536">
    <property type="entry name" value="REC_YesN-like"/>
    <property type="match status" value="1"/>
</dbReference>
<dbReference type="PANTHER" id="PTHR43280">
    <property type="entry name" value="ARAC-FAMILY TRANSCRIPTIONAL REGULATOR"/>
    <property type="match status" value="1"/>
</dbReference>
<keyword evidence="1" id="KW-0805">Transcription regulation</keyword>
<evidence type="ECO:0000259" key="5">
    <source>
        <dbReference type="PROSITE" id="PS01124"/>
    </source>
</evidence>
<comment type="caution">
    <text evidence="7">The sequence shown here is derived from an EMBL/GenBank/DDBJ whole genome shotgun (WGS) entry which is preliminary data.</text>
</comment>
<evidence type="ECO:0000256" key="1">
    <source>
        <dbReference type="ARBA" id="ARBA00023015"/>
    </source>
</evidence>
<feature type="domain" description="Response regulatory" evidence="6">
    <location>
        <begin position="3"/>
        <end position="120"/>
    </location>
</feature>
<dbReference type="Gene3D" id="3.40.50.2300">
    <property type="match status" value="1"/>
</dbReference>
<evidence type="ECO:0000256" key="4">
    <source>
        <dbReference type="PROSITE-ProRule" id="PRU00169"/>
    </source>
</evidence>
<keyword evidence="4" id="KW-0597">Phosphoprotein</keyword>
<dbReference type="InterPro" id="IPR001789">
    <property type="entry name" value="Sig_transdc_resp-reg_receiver"/>
</dbReference>
<evidence type="ECO:0000313" key="7">
    <source>
        <dbReference type="EMBL" id="PLT46761.1"/>
    </source>
</evidence>
<dbReference type="AlphaFoldDB" id="A0A2N5N8T8"/>
<dbReference type="GO" id="GO:0003700">
    <property type="term" value="F:DNA-binding transcription factor activity"/>
    <property type="evidence" value="ECO:0007669"/>
    <property type="project" value="InterPro"/>
</dbReference>
<dbReference type="SUPFAM" id="SSF46689">
    <property type="entry name" value="Homeodomain-like"/>
    <property type="match status" value="2"/>
</dbReference>
<dbReference type="GO" id="GO:0043565">
    <property type="term" value="F:sequence-specific DNA binding"/>
    <property type="evidence" value="ECO:0007669"/>
    <property type="project" value="InterPro"/>
</dbReference>